<dbReference type="Proteomes" id="UP001165960">
    <property type="component" value="Unassembled WGS sequence"/>
</dbReference>
<proteinExistence type="predicted"/>
<keyword evidence="2" id="KW-1185">Reference proteome</keyword>
<gene>
    <name evidence="1" type="ORF">DSO57_1012420</name>
</gene>
<sequence length="100" mass="11240">MTYQKFAMPIKRSKKIYIQEQKDERISNIAIDGEKRDEHAINIGAKEIEINGNSGFDHATSLGDKKDEQKLLQTFTVDGCTANIEVKEEVRISILASIAT</sequence>
<reference evidence="1" key="1">
    <citation type="submission" date="2022-04" db="EMBL/GenBank/DDBJ databases">
        <title>Genome of the entomopathogenic fungus Entomophthora muscae.</title>
        <authorList>
            <person name="Elya C."/>
            <person name="Lovett B.R."/>
            <person name="Lee E."/>
            <person name="Macias A.M."/>
            <person name="Hajek A.E."/>
            <person name="De Bivort B.L."/>
            <person name="Kasson M.T."/>
            <person name="De Fine Licht H.H."/>
            <person name="Stajich J.E."/>
        </authorList>
    </citation>
    <scope>NUCLEOTIDE SEQUENCE</scope>
    <source>
        <strain evidence="1">Berkeley</strain>
    </source>
</reference>
<organism evidence="1 2">
    <name type="scientific">Entomophthora muscae</name>
    <dbReference type="NCBI Taxonomy" id="34485"/>
    <lineage>
        <taxon>Eukaryota</taxon>
        <taxon>Fungi</taxon>
        <taxon>Fungi incertae sedis</taxon>
        <taxon>Zoopagomycota</taxon>
        <taxon>Entomophthoromycotina</taxon>
        <taxon>Entomophthoromycetes</taxon>
        <taxon>Entomophthorales</taxon>
        <taxon>Entomophthoraceae</taxon>
        <taxon>Entomophthora</taxon>
    </lineage>
</organism>
<name>A0ACC2URW0_9FUNG</name>
<accession>A0ACC2URW0</accession>
<protein>
    <submittedName>
        <fullName evidence="1">Uncharacterized protein</fullName>
    </submittedName>
</protein>
<evidence type="ECO:0000313" key="1">
    <source>
        <dbReference type="EMBL" id="KAJ9089502.1"/>
    </source>
</evidence>
<evidence type="ECO:0000313" key="2">
    <source>
        <dbReference type="Proteomes" id="UP001165960"/>
    </source>
</evidence>
<dbReference type="EMBL" id="QTSX02000044">
    <property type="protein sequence ID" value="KAJ9089502.1"/>
    <property type="molecule type" value="Genomic_DNA"/>
</dbReference>
<comment type="caution">
    <text evidence="1">The sequence shown here is derived from an EMBL/GenBank/DDBJ whole genome shotgun (WGS) entry which is preliminary data.</text>
</comment>